<accession>A0A2I8EZB0</accession>
<dbReference type="KEGG" id="pter:C2L65_35740"/>
<dbReference type="Proteomes" id="UP000243502">
    <property type="component" value="Chromosome 3"/>
</dbReference>
<name>A0A2I8EZB0_9BURK</name>
<reference evidence="1 2" key="1">
    <citation type="submission" date="2018-01" db="EMBL/GenBank/DDBJ databases">
        <title>Species boundaries and ecological features among Paraburkholderia terrae DSMZ17804T, P. hospita DSMZ17164T and P. caribensis DSMZ13236T.</title>
        <authorList>
            <person name="Pratama A.A."/>
        </authorList>
    </citation>
    <scope>NUCLEOTIDE SEQUENCE [LARGE SCALE GENOMIC DNA]</scope>
    <source>
        <strain evidence="1 2">DSM 17804</strain>
    </source>
</reference>
<protein>
    <submittedName>
        <fullName evidence="1">Uncharacterized protein</fullName>
    </submittedName>
</protein>
<dbReference type="OrthoDB" id="9119451at2"/>
<sequence>MQSTTQTRLYLPARDAQTLDAMAALYGTMKRKLYARVAAQDVNAESHKTAFCREHGISTRMFNAIAIDLQGLLDGTRELLVSERKDLLKTIRNQQRQLATRRAHLDEIETDWLCMHPQREAKLRHTTHRNGLALTRLRAKLTRVERRLAANVSGICFGTRKLFAQQLML</sequence>
<dbReference type="AlphaFoldDB" id="A0A2I8EZB0"/>
<evidence type="ECO:0000313" key="1">
    <source>
        <dbReference type="EMBL" id="AUT64957.1"/>
    </source>
</evidence>
<gene>
    <name evidence="1" type="ORF">C2L65_35740</name>
</gene>
<organism evidence="1 2">
    <name type="scientific">Paraburkholderia terrae</name>
    <dbReference type="NCBI Taxonomy" id="311230"/>
    <lineage>
        <taxon>Bacteria</taxon>
        <taxon>Pseudomonadati</taxon>
        <taxon>Pseudomonadota</taxon>
        <taxon>Betaproteobacteria</taxon>
        <taxon>Burkholderiales</taxon>
        <taxon>Burkholderiaceae</taxon>
        <taxon>Paraburkholderia</taxon>
    </lineage>
</organism>
<evidence type="ECO:0000313" key="2">
    <source>
        <dbReference type="Proteomes" id="UP000243502"/>
    </source>
</evidence>
<proteinExistence type="predicted"/>
<dbReference type="EMBL" id="CP026113">
    <property type="protein sequence ID" value="AUT64957.1"/>
    <property type="molecule type" value="Genomic_DNA"/>
</dbReference>
<dbReference type="RefSeq" id="WP_042315633.1">
    <property type="nucleotide sequence ID" value="NZ_CP026113.1"/>
</dbReference>